<organism evidence="2 3">
    <name type="scientific">Odynerus spinipes</name>
    <dbReference type="NCBI Taxonomy" id="1348599"/>
    <lineage>
        <taxon>Eukaryota</taxon>
        <taxon>Metazoa</taxon>
        <taxon>Ecdysozoa</taxon>
        <taxon>Arthropoda</taxon>
        <taxon>Hexapoda</taxon>
        <taxon>Insecta</taxon>
        <taxon>Pterygota</taxon>
        <taxon>Neoptera</taxon>
        <taxon>Endopterygota</taxon>
        <taxon>Hymenoptera</taxon>
        <taxon>Apocrita</taxon>
        <taxon>Aculeata</taxon>
        <taxon>Vespoidea</taxon>
        <taxon>Vespidae</taxon>
        <taxon>Eumeninae</taxon>
        <taxon>Odynerus</taxon>
    </lineage>
</organism>
<protein>
    <submittedName>
        <fullName evidence="2">Uncharacterized protein</fullName>
    </submittedName>
</protein>
<gene>
    <name evidence="2" type="ORF">KPH14_003291</name>
</gene>
<dbReference type="Proteomes" id="UP001258017">
    <property type="component" value="Unassembled WGS sequence"/>
</dbReference>
<keyword evidence="1" id="KW-0472">Membrane</keyword>
<keyword evidence="3" id="KW-1185">Reference proteome</keyword>
<dbReference type="PANTHER" id="PTHR36694">
    <property type="entry name" value="PASIFLORA 1, ISOFORM A-RELATED"/>
    <property type="match status" value="1"/>
</dbReference>
<feature type="transmembrane region" description="Helical" evidence="1">
    <location>
        <begin position="235"/>
        <end position="255"/>
    </location>
</feature>
<keyword evidence="1" id="KW-0812">Transmembrane</keyword>
<comment type="caution">
    <text evidence="2">The sequence shown here is derived from an EMBL/GenBank/DDBJ whole genome shotgun (WGS) entry which is preliminary data.</text>
</comment>
<name>A0AAD9VJS1_9HYME</name>
<keyword evidence="1" id="KW-1133">Transmembrane helix</keyword>
<dbReference type="PANTHER" id="PTHR36694:SF11">
    <property type="entry name" value="LP21121P-RELATED"/>
    <property type="match status" value="1"/>
</dbReference>
<evidence type="ECO:0000256" key="1">
    <source>
        <dbReference type="SAM" id="Phobius"/>
    </source>
</evidence>
<dbReference type="AlphaFoldDB" id="A0AAD9VJS1"/>
<feature type="transmembrane region" description="Helical" evidence="1">
    <location>
        <begin position="163"/>
        <end position="184"/>
    </location>
</feature>
<proteinExistence type="predicted"/>
<feature type="transmembrane region" description="Helical" evidence="1">
    <location>
        <begin position="196"/>
        <end position="215"/>
    </location>
</feature>
<evidence type="ECO:0000313" key="2">
    <source>
        <dbReference type="EMBL" id="KAK2577129.1"/>
    </source>
</evidence>
<reference evidence="2" key="2">
    <citation type="journal article" date="2023" name="Commun. Biol.">
        <title>Intrasexual cuticular hydrocarbon dimorphism in a wasp sheds light on hydrocarbon biosynthesis genes in Hymenoptera.</title>
        <authorList>
            <person name="Moris V.C."/>
            <person name="Podsiadlowski L."/>
            <person name="Martin S."/>
            <person name="Oeyen J.P."/>
            <person name="Donath A."/>
            <person name="Petersen M."/>
            <person name="Wilbrandt J."/>
            <person name="Misof B."/>
            <person name="Liedtke D."/>
            <person name="Thamm M."/>
            <person name="Scheiner R."/>
            <person name="Schmitt T."/>
            <person name="Niehuis O."/>
        </authorList>
    </citation>
    <scope>NUCLEOTIDE SEQUENCE</scope>
    <source>
        <strain evidence="2">GBR_01_08_01A</strain>
    </source>
</reference>
<evidence type="ECO:0000313" key="3">
    <source>
        <dbReference type="Proteomes" id="UP001258017"/>
    </source>
</evidence>
<accession>A0AAD9VJS1</accession>
<sequence length="295" mass="33283">MNPWKLKEATSEPVRIVDEEGWTPFSEQDTTVKVIDSFFGGKRAEADERIGQIHADISNTSFFPQGPGNLRESKMKVGLLKNFLHYFSLRQGTVLIAIIQLFTSGFSMVFFVLALAHAMGIQEMVVRDTEDALEREALEDISSNHLNTKKMDMAHHNATETVYSMYCGLVITVIHFMTTILLLYGALTNNRHFMAPWMMVMMTIISALTISLFLVEQDCPFIAILGGKADICERLIVLFLVITSSYVWFVVYSTYKSLEIKKGLTHEVHSIKKYALPISEGPKACHVSANKPYEV</sequence>
<dbReference type="EMBL" id="JAIFRP010004357">
    <property type="protein sequence ID" value="KAK2577129.1"/>
    <property type="molecule type" value="Genomic_DNA"/>
</dbReference>
<reference evidence="2" key="1">
    <citation type="submission" date="2021-08" db="EMBL/GenBank/DDBJ databases">
        <authorList>
            <person name="Misof B."/>
            <person name="Oliver O."/>
            <person name="Podsiadlowski L."/>
            <person name="Donath A."/>
            <person name="Peters R."/>
            <person name="Mayer C."/>
            <person name="Rust J."/>
            <person name="Gunkel S."/>
            <person name="Lesny P."/>
            <person name="Martin S."/>
            <person name="Oeyen J.P."/>
            <person name="Petersen M."/>
            <person name="Panagiotis P."/>
            <person name="Wilbrandt J."/>
            <person name="Tanja T."/>
        </authorList>
    </citation>
    <scope>NUCLEOTIDE SEQUENCE</scope>
    <source>
        <strain evidence="2">GBR_01_08_01A</strain>
        <tissue evidence="2">Thorax + abdomen</tissue>
    </source>
</reference>
<feature type="transmembrane region" description="Helical" evidence="1">
    <location>
        <begin position="94"/>
        <end position="116"/>
    </location>
</feature>